<gene>
    <name evidence="2" type="ORF">CEURO_LOCUS1918</name>
</gene>
<name>A0A9P1DYS8_CUSEU</name>
<dbReference type="Proteomes" id="UP001152484">
    <property type="component" value="Unassembled WGS sequence"/>
</dbReference>
<organism evidence="2 3">
    <name type="scientific">Cuscuta europaea</name>
    <name type="common">European dodder</name>
    <dbReference type="NCBI Taxonomy" id="41803"/>
    <lineage>
        <taxon>Eukaryota</taxon>
        <taxon>Viridiplantae</taxon>
        <taxon>Streptophyta</taxon>
        <taxon>Embryophyta</taxon>
        <taxon>Tracheophyta</taxon>
        <taxon>Spermatophyta</taxon>
        <taxon>Magnoliopsida</taxon>
        <taxon>eudicotyledons</taxon>
        <taxon>Gunneridae</taxon>
        <taxon>Pentapetalae</taxon>
        <taxon>asterids</taxon>
        <taxon>lamiids</taxon>
        <taxon>Solanales</taxon>
        <taxon>Convolvulaceae</taxon>
        <taxon>Cuscuteae</taxon>
        <taxon>Cuscuta</taxon>
        <taxon>Cuscuta subgen. Cuscuta</taxon>
    </lineage>
</organism>
<dbReference type="AlphaFoldDB" id="A0A9P1DYS8"/>
<evidence type="ECO:0000313" key="3">
    <source>
        <dbReference type="Proteomes" id="UP001152484"/>
    </source>
</evidence>
<sequence>MLHIQFLLVRVSPNPDEGVRFVAQEAAKDERHCGGVRELEDQAAAADAELESVSRRIVSSVGAPLNADAYDEATEQAAAVAEVDGRGDPFADNGGDFGDGDGDMSVEEIDGVRTGVGTFVLNSYTHFCIYVCM</sequence>
<keyword evidence="3" id="KW-1185">Reference proteome</keyword>
<protein>
    <submittedName>
        <fullName evidence="2">Uncharacterized protein</fullName>
    </submittedName>
</protein>
<evidence type="ECO:0000313" key="2">
    <source>
        <dbReference type="EMBL" id="CAH9062534.1"/>
    </source>
</evidence>
<reference evidence="2" key="1">
    <citation type="submission" date="2022-07" db="EMBL/GenBank/DDBJ databases">
        <authorList>
            <person name="Macas J."/>
            <person name="Novak P."/>
            <person name="Neumann P."/>
        </authorList>
    </citation>
    <scope>NUCLEOTIDE SEQUENCE</scope>
</reference>
<comment type="caution">
    <text evidence="2">The sequence shown here is derived from an EMBL/GenBank/DDBJ whole genome shotgun (WGS) entry which is preliminary data.</text>
</comment>
<feature type="region of interest" description="Disordered" evidence="1">
    <location>
        <begin position="83"/>
        <end position="103"/>
    </location>
</feature>
<accession>A0A9P1DYS8</accession>
<dbReference type="EMBL" id="CAMAPE010000004">
    <property type="protein sequence ID" value="CAH9062534.1"/>
    <property type="molecule type" value="Genomic_DNA"/>
</dbReference>
<proteinExistence type="predicted"/>
<evidence type="ECO:0000256" key="1">
    <source>
        <dbReference type="SAM" id="MobiDB-lite"/>
    </source>
</evidence>